<dbReference type="AlphaFoldDB" id="A0A0C3HVY1"/>
<reference evidence="2 3" key="1">
    <citation type="submission" date="2014-04" db="EMBL/GenBank/DDBJ databases">
        <authorList>
            <consortium name="DOE Joint Genome Institute"/>
            <person name="Kuo A."/>
            <person name="Martino E."/>
            <person name="Perotto S."/>
            <person name="Kohler A."/>
            <person name="Nagy L.G."/>
            <person name="Floudas D."/>
            <person name="Copeland A."/>
            <person name="Barry K.W."/>
            <person name="Cichocki N."/>
            <person name="Veneault-Fourrey C."/>
            <person name="LaButti K."/>
            <person name="Lindquist E.A."/>
            <person name="Lipzen A."/>
            <person name="Lundell T."/>
            <person name="Morin E."/>
            <person name="Murat C."/>
            <person name="Sun H."/>
            <person name="Tunlid A."/>
            <person name="Henrissat B."/>
            <person name="Grigoriev I.V."/>
            <person name="Hibbett D.S."/>
            <person name="Martin F."/>
            <person name="Nordberg H.P."/>
            <person name="Cantor M.N."/>
            <person name="Hua S.X."/>
        </authorList>
    </citation>
    <scope>NUCLEOTIDE SEQUENCE [LARGE SCALE GENOMIC DNA]</scope>
    <source>
        <strain evidence="2 3">Zn</strain>
    </source>
</reference>
<dbReference type="HOGENOM" id="CLU_157438_2_0_1"/>
<dbReference type="InterPro" id="IPR019034">
    <property type="entry name" value="UPF0390"/>
</dbReference>
<protein>
    <submittedName>
        <fullName evidence="2">Uncharacterized protein</fullName>
    </submittedName>
</protein>
<gene>
    <name evidence="2" type="ORF">OIDMADRAFT_190558</name>
</gene>
<accession>A0A0C3HVY1</accession>
<dbReference type="EMBL" id="KN832871">
    <property type="protein sequence ID" value="KIN06402.1"/>
    <property type="molecule type" value="Genomic_DNA"/>
</dbReference>
<dbReference type="STRING" id="913774.A0A0C3HVY1"/>
<organism evidence="2 3">
    <name type="scientific">Oidiodendron maius (strain Zn)</name>
    <dbReference type="NCBI Taxonomy" id="913774"/>
    <lineage>
        <taxon>Eukaryota</taxon>
        <taxon>Fungi</taxon>
        <taxon>Dikarya</taxon>
        <taxon>Ascomycota</taxon>
        <taxon>Pezizomycotina</taxon>
        <taxon>Leotiomycetes</taxon>
        <taxon>Leotiomycetes incertae sedis</taxon>
        <taxon>Myxotrichaceae</taxon>
        <taxon>Oidiodendron</taxon>
    </lineage>
</organism>
<dbReference type="InParanoid" id="A0A0C3HVY1"/>
<evidence type="ECO:0000313" key="2">
    <source>
        <dbReference type="EMBL" id="KIN06402.1"/>
    </source>
</evidence>
<feature type="region of interest" description="Disordered" evidence="1">
    <location>
        <begin position="1"/>
        <end position="32"/>
    </location>
</feature>
<evidence type="ECO:0000256" key="1">
    <source>
        <dbReference type="SAM" id="MobiDB-lite"/>
    </source>
</evidence>
<dbReference type="OrthoDB" id="5239630at2759"/>
<dbReference type="Proteomes" id="UP000054321">
    <property type="component" value="Unassembled WGS sequence"/>
</dbReference>
<dbReference type="Pfam" id="PF09495">
    <property type="entry name" value="DUF2462"/>
    <property type="match status" value="1"/>
</dbReference>
<proteinExistence type="predicted"/>
<evidence type="ECO:0000313" key="3">
    <source>
        <dbReference type="Proteomes" id="UP000054321"/>
    </source>
</evidence>
<name>A0A0C3HVY1_OIDMZ</name>
<sequence length="94" mass="9858">MAQGAIKTKKPSTATGKLSGGRHGVLGPKKGARTIAPKKQGLVKKQKMLKKHSGGLTAMTERTLGAKAGHLELLKGGKKNKDREVKKGGTKKFG</sequence>
<reference evidence="3" key="2">
    <citation type="submission" date="2015-01" db="EMBL/GenBank/DDBJ databases">
        <title>Evolutionary Origins and Diversification of the Mycorrhizal Mutualists.</title>
        <authorList>
            <consortium name="DOE Joint Genome Institute"/>
            <consortium name="Mycorrhizal Genomics Consortium"/>
            <person name="Kohler A."/>
            <person name="Kuo A."/>
            <person name="Nagy L.G."/>
            <person name="Floudas D."/>
            <person name="Copeland A."/>
            <person name="Barry K.W."/>
            <person name="Cichocki N."/>
            <person name="Veneault-Fourrey C."/>
            <person name="LaButti K."/>
            <person name="Lindquist E.A."/>
            <person name="Lipzen A."/>
            <person name="Lundell T."/>
            <person name="Morin E."/>
            <person name="Murat C."/>
            <person name="Riley R."/>
            <person name="Ohm R."/>
            <person name="Sun H."/>
            <person name="Tunlid A."/>
            <person name="Henrissat B."/>
            <person name="Grigoriev I.V."/>
            <person name="Hibbett D.S."/>
            <person name="Martin F."/>
        </authorList>
    </citation>
    <scope>NUCLEOTIDE SEQUENCE [LARGE SCALE GENOMIC DNA]</scope>
    <source>
        <strain evidence="3">Zn</strain>
    </source>
</reference>
<keyword evidence="3" id="KW-1185">Reference proteome</keyword>